<keyword evidence="3" id="KW-0813">Transport</keyword>
<protein>
    <recommendedName>
        <fullName evidence="9">RCK C-terminal domain-containing protein</fullName>
    </recommendedName>
</protein>
<dbReference type="Proteomes" id="UP000008495">
    <property type="component" value="Unassembled WGS sequence"/>
</dbReference>
<dbReference type="InterPro" id="IPR006512">
    <property type="entry name" value="YidE_YbjL"/>
</dbReference>
<keyword evidence="5 8" id="KW-0812">Transmembrane</keyword>
<feature type="transmembrane region" description="Helical" evidence="8">
    <location>
        <begin position="414"/>
        <end position="432"/>
    </location>
</feature>
<name>K6VQ02_9MICO</name>
<dbReference type="AlphaFoldDB" id="K6VQ02"/>
<dbReference type="EMBL" id="BAGZ01000017">
    <property type="protein sequence ID" value="GAB78829.1"/>
    <property type="molecule type" value="Genomic_DNA"/>
</dbReference>
<evidence type="ECO:0000256" key="4">
    <source>
        <dbReference type="ARBA" id="ARBA00022475"/>
    </source>
</evidence>
<dbReference type="Pfam" id="PF02080">
    <property type="entry name" value="TrkA_C"/>
    <property type="match status" value="1"/>
</dbReference>
<evidence type="ECO:0000256" key="7">
    <source>
        <dbReference type="ARBA" id="ARBA00023136"/>
    </source>
</evidence>
<dbReference type="Pfam" id="PF06826">
    <property type="entry name" value="Asp-Al_Ex"/>
    <property type="match status" value="2"/>
</dbReference>
<feature type="transmembrane region" description="Helical" evidence="8">
    <location>
        <begin position="145"/>
        <end position="167"/>
    </location>
</feature>
<keyword evidence="11" id="KW-1185">Reference proteome</keyword>
<dbReference type="InterPro" id="IPR036721">
    <property type="entry name" value="RCK_C_sf"/>
</dbReference>
<feature type="transmembrane region" description="Helical" evidence="8">
    <location>
        <begin position="61"/>
        <end position="81"/>
    </location>
</feature>
<feature type="transmembrane region" description="Helical" evidence="8">
    <location>
        <begin position="501"/>
        <end position="521"/>
    </location>
</feature>
<keyword evidence="6 8" id="KW-1133">Transmembrane helix</keyword>
<evidence type="ECO:0000313" key="10">
    <source>
        <dbReference type="EMBL" id="GAB78829.1"/>
    </source>
</evidence>
<dbReference type="GO" id="GO:0006813">
    <property type="term" value="P:potassium ion transport"/>
    <property type="evidence" value="ECO:0007669"/>
    <property type="project" value="InterPro"/>
</dbReference>
<comment type="caution">
    <text evidence="10">The sequence shown here is derived from an EMBL/GenBank/DDBJ whole genome shotgun (WGS) entry which is preliminary data.</text>
</comment>
<dbReference type="OrthoDB" id="9155749at2"/>
<dbReference type="GO" id="GO:0005886">
    <property type="term" value="C:plasma membrane"/>
    <property type="evidence" value="ECO:0007669"/>
    <property type="project" value="UniProtKB-SubCell"/>
</dbReference>
<dbReference type="PANTHER" id="PTHR30445">
    <property type="entry name" value="K(+)_H(+) ANTIPORTER SUBUNIT KHTT"/>
    <property type="match status" value="1"/>
</dbReference>
<feature type="domain" description="RCK C-terminal" evidence="9">
    <location>
        <begin position="175"/>
        <end position="253"/>
    </location>
</feature>
<dbReference type="InterPro" id="IPR006037">
    <property type="entry name" value="RCK_C"/>
</dbReference>
<keyword evidence="4" id="KW-1003">Cell membrane</keyword>
<dbReference type="NCBIfam" id="TIGR01625">
    <property type="entry name" value="YidE_YbjL_dupl"/>
    <property type="match status" value="1"/>
</dbReference>
<evidence type="ECO:0000256" key="6">
    <source>
        <dbReference type="ARBA" id="ARBA00022989"/>
    </source>
</evidence>
<proteinExistence type="inferred from homology"/>
<dbReference type="SUPFAM" id="SSF116726">
    <property type="entry name" value="TrkA C-terminal domain-like"/>
    <property type="match status" value="2"/>
</dbReference>
<evidence type="ECO:0000256" key="1">
    <source>
        <dbReference type="ARBA" id="ARBA00004651"/>
    </source>
</evidence>
<accession>K6VQ02</accession>
<dbReference type="PANTHER" id="PTHR30445:SF3">
    <property type="entry name" value="TRANSPORT PROTEIN YIDE-RELATED"/>
    <property type="match status" value="1"/>
</dbReference>
<reference evidence="10 11" key="1">
    <citation type="submission" date="2012-08" db="EMBL/GenBank/DDBJ databases">
        <title>Whole genome shotgun sequence of Austwickia chelonae NBRC 105200.</title>
        <authorList>
            <person name="Yoshida I."/>
            <person name="Hosoyama A."/>
            <person name="Tsuchikane K."/>
            <person name="Katsumata H."/>
            <person name="Ando Y."/>
            <person name="Ohji S."/>
            <person name="Hamada M."/>
            <person name="Tamura T."/>
            <person name="Yamazoe A."/>
            <person name="Yamazaki S."/>
            <person name="Fujita N."/>
        </authorList>
    </citation>
    <scope>NUCLEOTIDE SEQUENCE [LARGE SCALE GENOMIC DNA]</scope>
    <source>
        <strain evidence="10 11">NBRC 105200</strain>
    </source>
</reference>
<dbReference type="Gene3D" id="3.30.70.1450">
    <property type="entry name" value="Regulator of K+ conductance, C-terminal domain"/>
    <property type="match status" value="1"/>
</dbReference>
<dbReference type="STRING" id="100225.SAMN05421595_0040"/>
<evidence type="ECO:0000256" key="3">
    <source>
        <dbReference type="ARBA" id="ARBA00022448"/>
    </source>
</evidence>
<dbReference type="eggNOG" id="COG2985">
    <property type="taxonomic scope" value="Bacteria"/>
</dbReference>
<gene>
    <name evidence="10" type="ORF">AUCHE_17_00410</name>
</gene>
<evidence type="ECO:0000313" key="11">
    <source>
        <dbReference type="Proteomes" id="UP000008495"/>
    </source>
</evidence>
<sequence>MIEFFAAQPVLTVMLVLALGALLGQVPFGPVRLGAAGALFVGLLVGALDPRLGQGLDTVKTLGVLLFCYTVGLTAGGTFRSDLRRQWPLMASGVVGLLVVAGAGALLGPSLGLAPAHVAGLYAGVLTSPAIDAALSATGGSGDTLVGYALAYPVGVVVGLVVVALVVGRRWPEHRDTPSLAEAGLTATTARVEADIAVGEIPGWSEQAVRLSYLERDGAMHVVIATDRLLSGDRVLVVGNPDDVARAVAVVGHESSEGDLTHHRRDVDFRRFLVTNPELVGRTLGQLNVEGRLRGIVTRVRRRDLDMLAHDDLVLEPGDRVLAVVPASSMDDAVDFFGDSERHASHVDALSLGLGITAGLLVGAVTIPFPGPVPLRLGAACGTLVVGMVLGSRHRTGPVQWDLPHSVNAALRQFGLMVFLACVGLASGPAMLAQAFTMTAVAVLAVAVLSLVAGAVVVLVLARWWGLSASRSTGGWAGFVGQPAILSFASALRNDERIESAYGALFAVGTVVKIVVVPFLAA</sequence>
<evidence type="ECO:0000256" key="5">
    <source>
        <dbReference type="ARBA" id="ARBA00022692"/>
    </source>
</evidence>
<evidence type="ECO:0000259" key="9">
    <source>
        <dbReference type="PROSITE" id="PS51202"/>
    </source>
</evidence>
<evidence type="ECO:0000256" key="8">
    <source>
        <dbReference type="SAM" id="Phobius"/>
    </source>
</evidence>
<feature type="transmembrane region" description="Helical" evidence="8">
    <location>
        <begin position="438"/>
        <end position="462"/>
    </location>
</feature>
<evidence type="ECO:0000256" key="2">
    <source>
        <dbReference type="ARBA" id="ARBA00009854"/>
    </source>
</evidence>
<comment type="similarity">
    <text evidence="2">Belongs to the AAE transporter (TC 2.A.81) family.</text>
</comment>
<feature type="transmembrane region" description="Helical" evidence="8">
    <location>
        <begin position="349"/>
        <end position="369"/>
    </location>
</feature>
<organism evidence="10 11">
    <name type="scientific">Austwickia chelonae NBRC 105200</name>
    <dbReference type="NCBI Taxonomy" id="1184607"/>
    <lineage>
        <taxon>Bacteria</taxon>
        <taxon>Bacillati</taxon>
        <taxon>Actinomycetota</taxon>
        <taxon>Actinomycetes</taxon>
        <taxon>Micrococcales</taxon>
        <taxon>Dermatophilaceae</taxon>
        <taxon>Austwickia</taxon>
    </lineage>
</organism>
<keyword evidence="7 8" id="KW-0472">Membrane</keyword>
<comment type="subcellular location">
    <subcellularLocation>
        <location evidence="1">Cell membrane</location>
        <topology evidence="1">Multi-pass membrane protein</topology>
    </subcellularLocation>
</comment>
<dbReference type="GO" id="GO:0008324">
    <property type="term" value="F:monoatomic cation transmembrane transporter activity"/>
    <property type="evidence" value="ECO:0007669"/>
    <property type="project" value="InterPro"/>
</dbReference>
<feature type="domain" description="RCK C-terminal" evidence="9">
    <location>
        <begin position="257"/>
        <end position="339"/>
    </location>
</feature>
<dbReference type="PROSITE" id="PS51202">
    <property type="entry name" value="RCK_C"/>
    <property type="match status" value="2"/>
</dbReference>
<feature type="transmembrane region" description="Helical" evidence="8">
    <location>
        <begin position="30"/>
        <end position="49"/>
    </location>
</feature>
<dbReference type="InterPro" id="IPR050144">
    <property type="entry name" value="AAE_transporter"/>
</dbReference>
<feature type="transmembrane region" description="Helical" evidence="8">
    <location>
        <begin position="87"/>
        <end position="107"/>
    </location>
</feature>